<keyword evidence="2" id="KW-1185">Reference proteome</keyword>
<name>W7TWC4_9STRA</name>
<comment type="caution">
    <text evidence="1">The sequence shown here is derived from an EMBL/GenBank/DDBJ whole genome shotgun (WGS) entry which is preliminary data.</text>
</comment>
<accession>W7TWC4</accession>
<dbReference type="Proteomes" id="UP000019335">
    <property type="component" value="Chromosome 12"/>
</dbReference>
<proteinExistence type="predicted"/>
<organism evidence="1 2">
    <name type="scientific">Nannochloropsis gaditana</name>
    <dbReference type="NCBI Taxonomy" id="72520"/>
    <lineage>
        <taxon>Eukaryota</taxon>
        <taxon>Sar</taxon>
        <taxon>Stramenopiles</taxon>
        <taxon>Ochrophyta</taxon>
        <taxon>Eustigmatophyceae</taxon>
        <taxon>Eustigmatales</taxon>
        <taxon>Monodopsidaceae</taxon>
        <taxon>Nannochloropsis</taxon>
    </lineage>
</organism>
<sequence>MRGHIRQVALPTLMKDILAGIRSSKRKQEKTAVDGEIARGVVAVNATVVPIDAHSGLLQTITPEVKDILTRLSASSCGRDAPESLTSLTVYGKLSLRRPADGTPPPSSHDLLLLSALHLLHAQSLTKFPSR</sequence>
<gene>
    <name evidence="1" type="ORF">Naga_100116g5</name>
</gene>
<evidence type="ECO:0000313" key="1">
    <source>
        <dbReference type="EMBL" id="EWM24906.1"/>
    </source>
</evidence>
<dbReference type="EMBL" id="AZIL01001070">
    <property type="protein sequence ID" value="EWM24906.1"/>
    <property type="molecule type" value="Genomic_DNA"/>
</dbReference>
<reference evidence="1 2" key="1">
    <citation type="journal article" date="2014" name="Mol. Plant">
        <title>Chromosome Scale Genome Assembly and Transcriptome Profiling of Nannochloropsis gaditana in Nitrogen Depletion.</title>
        <authorList>
            <person name="Corteggiani Carpinelli E."/>
            <person name="Telatin A."/>
            <person name="Vitulo N."/>
            <person name="Forcato C."/>
            <person name="D'Angelo M."/>
            <person name="Schiavon R."/>
            <person name="Vezzi A."/>
            <person name="Giacometti G.M."/>
            <person name="Morosinotto T."/>
            <person name="Valle G."/>
        </authorList>
    </citation>
    <scope>NUCLEOTIDE SEQUENCE [LARGE SCALE GENOMIC DNA]</scope>
    <source>
        <strain evidence="1 2">B-31</strain>
    </source>
</reference>
<dbReference type="AlphaFoldDB" id="W7TWC4"/>
<protein>
    <submittedName>
        <fullName evidence="1">Uncharacterized protein</fullName>
    </submittedName>
</protein>
<evidence type="ECO:0000313" key="2">
    <source>
        <dbReference type="Proteomes" id="UP000019335"/>
    </source>
</evidence>